<reference evidence="1 2" key="1">
    <citation type="submission" date="2019-09" db="EMBL/GenBank/DDBJ databases">
        <title>Genome sequence and assembly of Flavobacterium sp.</title>
        <authorList>
            <person name="Chhetri G."/>
        </authorList>
    </citation>
    <scope>NUCLEOTIDE SEQUENCE [LARGE SCALE GENOMIC DNA]</scope>
    <source>
        <strain evidence="1 2">SNL9</strain>
    </source>
</reference>
<name>A0A5M6CS42_9FLAO</name>
<keyword evidence="2" id="KW-1185">Reference proteome</keyword>
<dbReference type="InterPro" id="IPR010982">
    <property type="entry name" value="Lambda_DNA-bd_dom_sf"/>
</dbReference>
<dbReference type="GO" id="GO:0003677">
    <property type="term" value="F:DNA binding"/>
    <property type="evidence" value="ECO:0007669"/>
    <property type="project" value="InterPro"/>
</dbReference>
<protein>
    <submittedName>
        <fullName evidence="1">Helix-turn-helix transcriptional regulator</fullName>
    </submittedName>
</protein>
<sequence>MSTKSDITDPSFYRENIGSKLKYYRLKKLFSIDDIAYMTGVSRSSVIKVEAGTAKDIDSYINYGKAVEYPLETLNDFNIPLKPINNLPEDRLKSLNLTAKIRKHIVNTNFLSKGKVVSEIKEELLRLNLIPEELRSVDIGGVMRNLKDDGIVTTGEKLARKLVYFKSKK</sequence>
<comment type="caution">
    <text evidence="1">The sequence shown here is derived from an EMBL/GenBank/DDBJ whole genome shotgun (WGS) entry which is preliminary data.</text>
</comment>
<dbReference type="Proteomes" id="UP000325141">
    <property type="component" value="Unassembled WGS sequence"/>
</dbReference>
<accession>A0A5M6CS42</accession>
<dbReference type="InterPro" id="IPR001387">
    <property type="entry name" value="Cro/C1-type_HTH"/>
</dbReference>
<dbReference type="CDD" id="cd00093">
    <property type="entry name" value="HTH_XRE"/>
    <property type="match status" value="1"/>
</dbReference>
<dbReference type="EMBL" id="VWSG01000001">
    <property type="protein sequence ID" value="KAA5538138.1"/>
    <property type="molecule type" value="Genomic_DNA"/>
</dbReference>
<evidence type="ECO:0000313" key="2">
    <source>
        <dbReference type="Proteomes" id="UP000325141"/>
    </source>
</evidence>
<gene>
    <name evidence="1" type="ORF">F0460_00615</name>
</gene>
<dbReference type="Gene3D" id="1.10.260.40">
    <property type="entry name" value="lambda repressor-like DNA-binding domains"/>
    <property type="match status" value="1"/>
</dbReference>
<dbReference type="RefSeq" id="WP_150009381.1">
    <property type="nucleotide sequence ID" value="NZ_VWSG01000001.1"/>
</dbReference>
<dbReference type="AlphaFoldDB" id="A0A5M6CS42"/>
<organism evidence="1 2">
    <name type="scientific">Paenimyroides baculatum</name>
    <dbReference type="NCBI Taxonomy" id="2608000"/>
    <lineage>
        <taxon>Bacteria</taxon>
        <taxon>Pseudomonadati</taxon>
        <taxon>Bacteroidota</taxon>
        <taxon>Flavobacteriia</taxon>
        <taxon>Flavobacteriales</taxon>
        <taxon>Flavobacteriaceae</taxon>
        <taxon>Paenimyroides</taxon>
    </lineage>
</organism>
<evidence type="ECO:0000313" key="1">
    <source>
        <dbReference type="EMBL" id="KAA5538138.1"/>
    </source>
</evidence>
<dbReference type="SUPFAM" id="SSF47413">
    <property type="entry name" value="lambda repressor-like DNA-binding domains"/>
    <property type="match status" value="1"/>
</dbReference>
<proteinExistence type="predicted"/>